<reference evidence="4" key="1">
    <citation type="submission" date="2020-10" db="EMBL/GenBank/DDBJ databases">
        <title>Unveiling of a novel bifunctional photoreceptor, Dualchrome1, isolated from a cosmopolitan green alga.</title>
        <authorList>
            <person name="Suzuki S."/>
            <person name="Kawachi M."/>
        </authorList>
    </citation>
    <scope>NUCLEOTIDE SEQUENCE</scope>
    <source>
        <strain evidence="4">NIES 2893</strain>
    </source>
</reference>
<feature type="region of interest" description="Disordered" evidence="2">
    <location>
        <begin position="1"/>
        <end position="33"/>
    </location>
</feature>
<evidence type="ECO:0000256" key="1">
    <source>
        <dbReference type="ARBA" id="ARBA00009856"/>
    </source>
</evidence>
<evidence type="ECO:0000313" key="4">
    <source>
        <dbReference type="EMBL" id="GHP11769.1"/>
    </source>
</evidence>
<dbReference type="InterPro" id="IPR040044">
    <property type="entry name" value="SRR1L"/>
</dbReference>
<feature type="domain" description="SRR1-like" evidence="3">
    <location>
        <begin position="138"/>
        <end position="277"/>
    </location>
</feature>
<name>A0A830I418_9CHLO</name>
<feature type="compositionally biased region" description="Basic and acidic residues" evidence="2">
    <location>
        <begin position="68"/>
        <end position="77"/>
    </location>
</feature>
<dbReference type="GO" id="GO:0005737">
    <property type="term" value="C:cytoplasm"/>
    <property type="evidence" value="ECO:0007669"/>
    <property type="project" value="TreeGrafter"/>
</dbReference>
<protein>
    <recommendedName>
        <fullName evidence="3">SRR1-like domain-containing protein</fullName>
    </recommendedName>
</protein>
<feature type="region of interest" description="Disordered" evidence="2">
    <location>
        <begin position="62"/>
        <end position="86"/>
    </location>
</feature>
<dbReference type="InterPro" id="IPR012942">
    <property type="entry name" value="SRR1-like"/>
</dbReference>
<dbReference type="PANTHER" id="PTHR28626">
    <property type="entry name" value="SRR1-LIKE PROTEIN"/>
    <property type="match status" value="1"/>
</dbReference>
<sequence length="323" mass="35367">MSGDGSQGGWTVVTGSRRTTNRNEKEGGVNSSSSKKIVKCCAHDSHSHAHADACLSMSVSMQKRRRVSREPHPHGEGDAVMPGLQGDSRTLASLDALLKEVRTIKWYAHLVKAICDATSCEQDSADDAPANATRNIAMALVGVGQVASTTEKAPARAQLALARALHADLRATSLHDGTQHLPVYEPRLDADDEALLRRLNCEPITGLFSTDGELWATLPADKDILLYMPHVEHHVVVKVAESWLTFTSTRRRSDTQRGRKSKLFLVCNELDVTKVDLSLLRDETSRASLERFGDPRTILLKLSDVNEVFPPGSFNDTVARLVE</sequence>
<evidence type="ECO:0000259" key="3">
    <source>
        <dbReference type="Pfam" id="PF07985"/>
    </source>
</evidence>
<comment type="caution">
    <text evidence="4">The sequence shown here is derived from an EMBL/GenBank/DDBJ whole genome shotgun (WGS) entry which is preliminary data.</text>
</comment>
<dbReference type="Proteomes" id="UP000660262">
    <property type="component" value="Unassembled WGS sequence"/>
</dbReference>
<evidence type="ECO:0000313" key="5">
    <source>
        <dbReference type="Proteomes" id="UP000660262"/>
    </source>
</evidence>
<dbReference type="EMBL" id="BNJQ01000036">
    <property type="protein sequence ID" value="GHP11769.1"/>
    <property type="molecule type" value="Genomic_DNA"/>
</dbReference>
<proteinExistence type="inferred from homology"/>
<gene>
    <name evidence="4" type="ORF">PPROV_001049700</name>
</gene>
<dbReference type="GO" id="GO:0005634">
    <property type="term" value="C:nucleus"/>
    <property type="evidence" value="ECO:0007669"/>
    <property type="project" value="TreeGrafter"/>
</dbReference>
<comment type="similarity">
    <text evidence="1">Belongs to the SRR1 family.</text>
</comment>
<dbReference type="PANTHER" id="PTHR28626:SF3">
    <property type="entry name" value="SRR1-LIKE PROTEIN"/>
    <property type="match status" value="1"/>
</dbReference>
<keyword evidence="5" id="KW-1185">Reference proteome</keyword>
<accession>A0A830I418</accession>
<evidence type="ECO:0000256" key="2">
    <source>
        <dbReference type="SAM" id="MobiDB-lite"/>
    </source>
</evidence>
<dbReference type="Pfam" id="PF07985">
    <property type="entry name" value="SRR1"/>
    <property type="match status" value="1"/>
</dbReference>
<dbReference type="AlphaFoldDB" id="A0A830I418"/>
<organism evidence="4 5">
    <name type="scientific">Pycnococcus provasolii</name>
    <dbReference type="NCBI Taxonomy" id="41880"/>
    <lineage>
        <taxon>Eukaryota</taxon>
        <taxon>Viridiplantae</taxon>
        <taxon>Chlorophyta</taxon>
        <taxon>Pseudoscourfieldiophyceae</taxon>
        <taxon>Pseudoscourfieldiales</taxon>
        <taxon>Pycnococcaceae</taxon>
        <taxon>Pycnococcus</taxon>
    </lineage>
</organism>